<keyword evidence="3" id="KW-1185">Reference proteome</keyword>
<dbReference type="RefSeq" id="WP_165875721.1">
    <property type="nucleotide sequence ID" value="NZ_SMAG01000001.1"/>
</dbReference>
<organism evidence="2 3">
    <name type="scientific">Hazenella coriacea</name>
    <dbReference type="NCBI Taxonomy" id="1179467"/>
    <lineage>
        <taxon>Bacteria</taxon>
        <taxon>Bacillati</taxon>
        <taxon>Bacillota</taxon>
        <taxon>Bacilli</taxon>
        <taxon>Bacillales</taxon>
        <taxon>Thermoactinomycetaceae</taxon>
        <taxon>Hazenella</taxon>
    </lineage>
</organism>
<dbReference type="Pfam" id="PF13472">
    <property type="entry name" value="Lipase_GDSL_2"/>
    <property type="match status" value="1"/>
</dbReference>
<dbReference type="SUPFAM" id="SSF52266">
    <property type="entry name" value="SGNH hydrolase"/>
    <property type="match status" value="1"/>
</dbReference>
<gene>
    <name evidence="2" type="ORF">EDD58_101111</name>
</gene>
<dbReference type="PANTHER" id="PTHR30383:SF27">
    <property type="entry name" value="SPORE GERMINATION LIPASE LIPC"/>
    <property type="match status" value="1"/>
</dbReference>
<reference evidence="2 3" key="1">
    <citation type="submission" date="2019-03" db="EMBL/GenBank/DDBJ databases">
        <title>Genomic Encyclopedia of Type Strains, Phase IV (KMG-IV): sequencing the most valuable type-strain genomes for metagenomic binning, comparative biology and taxonomic classification.</title>
        <authorList>
            <person name="Goeker M."/>
        </authorList>
    </citation>
    <scope>NUCLEOTIDE SEQUENCE [LARGE SCALE GENOMIC DNA]</scope>
    <source>
        <strain evidence="2 3">DSM 45707</strain>
    </source>
</reference>
<dbReference type="AlphaFoldDB" id="A0A4R3LB25"/>
<protein>
    <submittedName>
        <fullName evidence="2">Lysophospholipase L1-like esterase</fullName>
    </submittedName>
</protein>
<comment type="caution">
    <text evidence="2">The sequence shown here is derived from an EMBL/GenBank/DDBJ whole genome shotgun (WGS) entry which is preliminary data.</text>
</comment>
<dbReference type="InterPro" id="IPR036514">
    <property type="entry name" value="SGNH_hydro_sf"/>
</dbReference>
<accession>A0A4R3LB25</accession>
<dbReference type="InterPro" id="IPR051532">
    <property type="entry name" value="Ester_Hydrolysis_Enzymes"/>
</dbReference>
<dbReference type="EMBL" id="SMAG01000001">
    <property type="protein sequence ID" value="TCS96478.1"/>
    <property type="molecule type" value="Genomic_DNA"/>
</dbReference>
<dbReference type="Proteomes" id="UP000294937">
    <property type="component" value="Unassembled WGS sequence"/>
</dbReference>
<dbReference type="Gene3D" id="3.40.50.1110">
    <property type="entry name" value="SGNH hydrolase"/>
    <property type="match status" value="1"/>
</dbReference>
<name>A0A4R3LB25_9BACL</name>
<evidence type="ECO:0000313" key="2">
    <source>
        <dbReference type="EMBL" id="TCS96478.1"/>
    </source>
</evidence>
<proteinExistence type="predicted"/>
<feature type="domain" description="SGNH hydrolase-type esterase" evidence="1">
    <location>
        <begin position="62"/>
        <end position="248"/>
    </location>
</feature>
<dbReference type="CDD" id="cd04506">
    <property type="entry name" value="SGNH_hydrolase_YpmR_like"/>
    <property type="match status" value="1"/>
</dbReference>
<evidence type="ECO:0000259" key="1">
    <source>
        <dbReference type="Pfam" id="PF13472"/>
    </source>
</evidence>
<dbReference type="GO" id="GO:0004622">
    <property type="term" value="F:phosphatidylcholine lysophospholipase activity"/>
    <property type="evidence" value="ECO:0007669"/>
    <property type="project" value="TreeGrafter"/>
</dbReference>
<dbReference type="InterPro" id="IPR013830">
    <property type="entry name" value="SGNH_hydro"/>
</dbReference>
<dbReference type="PANTHER" id="PTHR30383">
    <property type="entry name" value="THIOESTERASE 1/PROTEASE 1/LYSOPHOSPHOLIPASE L1"/>
    <property type="match status" value="1"/>
</dbReference>
<sequence length="269" mass="29976">MNKRKYSFSLVVYIVSILSLIGLATGFVLAIQDQITPQAKPLFQAPKNKQTSKAEGGMLVGLGDSLTKGIGDSKGLGYFGLVKEDLRKKSTQPVSAVNLAVSGQTSTELAKQIQQTQVRTIVKEADWITLTIGGNDLFRGSGRLEKIDEQAAEQSRLVYEKNLTFILSEIRKLNPDARIYMFGLYNPFGDLAEEKRSSRLAAEWNETMHTISAQYDQVVVVPTFDLFQLQPNAYLYSDHFHPNEQGYSRMATRLLQVINDTPQGGNLHE</sequence>
<evidence type="ECO:0000313" key="3">
    <source>
        <dbReference type="Proteomes" id="UP000294937"/>
    </source>
</evidence>